<gene>
    <name evidence="2" type="ORF">LIN78_15115</name>
</gene>
<sequence>MSHSKIKHFVSIAALIFSVYLLSIPNTALAGHILIESGTPPAALLAASLPNLAIAQKVKLRIGKHSLTSQFTYQQPPEIKGVDLNFDEWTDIWITGCTDGQCRNRVSDVWLYSPKSKTFVYHTQLSSMSNLSVSATQQLLQSGIDNAGCAGMNFYYDVYQWERGALLAIHHREQSCEETGLLYREYSIRHGMKGLIYTEHGGEDEETQQKRRFGEFKPSLQQR</sequence>
<dbReference type="EMBL" id="JAJBZT010000010">
    <property type="protein sequence ID" value="MCB6184877.1"/>
    <property type="molecule type" value="Genomic_DNA"/>
</dbReference>
<evidence type="ECO:0008006" key="4">
    <source>
        <dbReference type="Google" id="ProtNLM"/>
    </source>
</evidence>
<dbReference type="Proteomes" id="UP001165395">
    <property type="component" value="Unassembled WGS sequence"/>
</dbReference>
<organism evidence="2 3">
    <name type="scientific">Leeia speluncae</name>
    <dbReference type="NCBI Taxonomy" id="2884804"/>
    <lineage>
        <taxon>Bacteria</taxon>
        <taxon>Pseudomonadati</taxon>
        <taxon>Pseudomonadota</taxon>
        <taxon>Betaproteobacteria</taxon>
        <taxon>Neisseriales</taxon>
        <taxon>Leeiaceae</taxon>
        <taxon>Leeia</taxon>
    </lineage>
</organism>
<protein>
    <recommendedName>
        <fullName evidence="4">Lipoprotein</fullName>
    </recommendedName>
</protein>
<dbReference type="NCBIfam" id="NF047539">
    <property type="entry name" value="XAC2610_fam"/>
    <property type="match status" value="1"/>
</dbReference>
<keyword evidence="3" id="KW-1185">Reference proteome</keyword>
<proteinExistence type="predicted"/>
<reference evidence="2" key="1">
    <citation type="submission" date="2021-10" db="EMBL/GenBank/DDBJ databases">
        <title>The complete genome sequence of Leeia sp. TBRC 13508.</title>
        <authorList>
            <person name="Charoenyingcharoen P."/>
            <person name="Yukphan P."/>
        </authorList>
    </citation>
    <scope>NUCLEOTIDE SEQUENCE</scope>
    <source>
        <strain evidence="2">TBRC 13508</strain>
    </source>
</reference>
<name>A0ABS8D9S4_9NEIS</name>
<comment type="caution">
    <text evidence="2">The sequence shown here is derived from an EMBL/GenBank/DDBJ whole genome shotgun (WGS) entry which is preliminary data.</text>
</comment>
<evidence type="ECO:0000313" key="3">
    <source>
        <dbReference type="Proteomes" id="UP001165395"/>
    </source>
</evidence>
<feature type="region of interest" description="Disordered" evidence="1">
    <location>
        <begin position="200"/>
        <end position="223"/>
    </location>
</feature>
<evidence type="ECO:0000256" key="1">
    <source>
        <dbReference type="SAM" id="MobiDB-lite"/>
    </source>
</evidence>
<evidence type="ECO:0000313" key="2">
    <source>
        <dbReference type="EMBL" id="MCB6184877.1"/>
    </source>
</evidence>
<dbReference type="RefSeq" id="WP_227181697.1">
    <property type="nucleotide sequence ID" value="NZ_JAJBZT010000010.1"/>
</dbReference>
<dbReference type="InterPro" id="IPR058087">
    <property type="entry name" value="XAC2610_dom"/>
</dbReference>
<accession>A0ABS8D9S4</accession>